<comment type="caution">
    <text evidence="2">The sequence shown here is derived from an EMBL/GenBank/DDBJ whole genome shotgun (WGS) entry which is preliminary data.</text>
</comment>
<organism evidence="2 3">
    <name type="scientific">Actinophytocola xinjiangensis</name>
    <dbReference type="NCBI Taxonomy" id="485602"/>
    <lineage>
        <taxon>Bacteria</taxon>
        <taxon>Bacillati</taxon>
        <taxon>Actinomycetota</taxon>
        <taxon>Actinomycetes</taxon>
        <taxon>Pseudonocardiales</taxon>
        <taxon>Pseudonocardiaceae</taxon>
    </lineage>
</organism>
<dbReference type="PANTHER" id="PTHR40758:SF1">
    <property type="entry name" value="CONSERVED PROTEIN"/>
    <property type="match status" value="1"/>
</dbReference>
<dbReference type="EMBL" id="MSIF01000009">
    <property type="protein sequence ID" value="OLF09501.1"/>
    <property type="molecule type" value="Genomic_DNA"/>
</dbReference>
<evidence type="ECO:0000313" key="2">
    <source>
        <dbReference type="EMBL" id="OLF09501.1"/>
    </source>
</evidence>
<dbReference type="Proteomes" id="UP000185696">
    <property type="component" value="Unassembled WGS sequence"/>
</dbReference>
<gene>
    <name evidence="2" type="ORF">BLA60_20335</name>
</gene>
<protein>
    <recommendedName>
        <fullName evidence="1">Mycothiol-dependent maleylpyruvate isomerase metal-binding domain-containing protein</fullName>
    </recommendedName>
</protein>
<dbReference type="GO" id="GO:0046872">
    <property type="term" value="F:metal ion binding"/>
    <property type="evidence" value="ECO:0007669"/>
    <property type="project" value="InterPro"/>
</dbReference>
<keyword evidence="3" id="KW-1185">Reference proteome</keyword>
<dbReference type="PANTHER" id="PTHR40758">
    <property type="entry name" value="CONSERVED PROTEIN"/>
    <property type="match status" value="1"/>
</dbReference>
<proteinExistence type="predicted"/>
<dbReference type="InterPro" id="IPR024344">
    <property type="entry name" value="MDMPI_metal-binding"/>
</dbReference>
<dbReference type="Pfam" id="PF11716">
    <property type="entry name" value="MDMPI_N"/>
    <property type="match status" value="1"/>
</dbReference>
<feature type="domain" description="Mycothiol-dependent maleylpyruvate isomerase metal-binding" evidence="1">
    <location>
        <begin position="15"/>
        <end position="132"/>
    </location>
</feature>
<dbReference type="GO" id="GO:0005886">
    <property type="term" value="C:plasma membrane"/>
    <property type="evidence" value="ECO:0007669"/>
    <property type="project" value="TreeGrafter"/>
</dbReference>
<evidence type="ECO:0000259" key="1">
    <source>
        <dbReference type="Pfam" id="PF11716"/>
    </source>
</evidence>
<name>A0A7Z0WKK4_9PSEU</name>
<dbReference type="AlphaFoldDB" id="A0A7Z0WKK4"/>
<accession>A0A7Z0WKK4</accession>
<dbReference type="OrthoDB" id="3671213at2"/>
<dbReference type="RefSeq" id="WP_075134493.1">
    <property type="nucleotide sequence ID" value="NZ_MSIF01000009.1"/>
</dbReference>
<evidence type="ECO:0000313" key="3">
    <source>
        <dbReference type="Proteomes" id="UP000185696"/>
    </source>
</evidence>
<reference evidence="2 3" key="1">
    <citation type="submission" date="2016-12" db="EMBL/GenBank/DDBJ databases">
        <title>The draft genome sequence of Actinophytocola xinjiangensis.</title>
        <authorList>
            <person name="Wang W."/>
            <person name="Yuan L."/>
        </authorList>
    </citation>
    <scope>NUCLEOTIDE SEQUENCE [LARGE SCALE GENOMIC DNA]</scope>
    <source>
        <strain evidence="2 3">CGMCC 4.4663</strain>
    </source>
</reference>
<sequence length="241" mass="26336">MSDWSPSRWTGVFDEQSARFRAAVGAADLGARVPSCPGWTFTELTSHVARFCQQVTTYLASGSTVALRLDPPRAVADPLAHLDAELARAAEVLATTPGNRPVWTFSPAAPDLAWVWHRRAAHELNLRRWDAQATLRTLDPTDPDQAIDSLDELLGTLLAARQLGDEPPEYQGSAVVATEEGRAWFVRLVPGQVPEVRPADPGEPADARLHGRAATLLYQLRGRMRLSGTGDERVLKGLRMS</sequence>